<dbReference type="SMART" id="SM00825">
    <property type="entry name" value="PKS_KS"/>
    <property type="match status" value="1"/>
</dbReference>
<dbReference type="PANTHER" id="PTHR11712">
    <property type="entry name" value="POLYKETIDE SYNTHASE-RELATED"/>
    <property type="match status" value="1"/>
</dbReference>
<feature type="region of interest" description="Disordered" evidence="3">
    <location>
        <begin position="39"/>
        <end position="69"/>
    </location>
</feature>
<dbReference type="AlphaFoldDB" id="A0A382GI75"/>
<dbReference type="InterPro" id="IPR014030">
    <property type="entry name" value="Ketoacyl_synth_N"/>
</dbReference>
<dbReference type="InterPro" id="IPR020841">
    <property type="entry name" value="PKS_Beta-ketoAc_synthase_dom"/>
</dbReference>
<dbReference type="Gene3D" id="3.40.47.10">
    <property type="match status" value="1"/>
</dbReference>
<proteinExistence type="inferred from homology"/>
<feature type="non-terminal residue" evidence="5">
    <location>
        <position position="1"/>
    </location>
</feature>
<reference evidence="5" key="1">
    <citation type="submission" date="2018-05" db="EMBL/GenBank/DDBJ databases">
        <authorList>
            <person name="Lanie J.A."/>
            <person name="Ng W.-L."/>
            <person name="Kazmierczak K.M."/>
            <person name="Andrzejewski T.M."/>
            <person name="Davidsen T.M."/>
            <person name="Wayne K.J."/>
            <person name="Tettelin H."/>
            <person name="Glass J.I."/>
            <person name="Rusch D."/>
            <person name="Podicherti R."/>
            <person name="Tsui H.-C.T."/>
            <person name="Winkler M.E."/>
        </authorList>
    </citation>
    <scope>NUCLEOTIDE SEQUENCE</scope>
</reference>
<evidence type="ECO:0000256" key="1">
    <source>
        <dbReference type="ARBA" id="ARBA00008467"/>
    </source>
</evidence>
<dbReference type="GO" id="GO:0005829">
    <property type="term" value="C:cytosol"/>
    <property type="evidence" value="ECO:0007669"/>
    <property type="project" value="TreeGrafter"/>
</dbReference>
<keyword evidence="2" id="KW-0808">Transferase</keyword>
<sequence length="425" mass="45915">QVLIGSGVGDLPTQYNISVELRDAQRRWNRFWASPEQNADREAYEKADETERAKLSGEWNIPPDPRPLPVDSFEREATHTYWDEFWMQRSESLREYLAEFEAIESMAIEGDIDAGKLPLIRKKRGGLRRLQMKWGSPEAPWLSVSPNLIWNIVNTPASQISMLGGLTGATYAPVAACSSFGVALKVALQTINSGDAKAVVVGMSDPAPHPLLVGAFYRAHVAAANGAPSLPLTNMRGTHISGGSVVWIVGDYDYMTAQGYKPLGLEILGIGVTSDARHIITPSKEGPLNAIRMAIKNADVSGHSFGTWDLHATATPGDYQEVNTLREVFADSLVVTARKGVFGHGMAASGGWELTAQYLGLANGELDPTPLTADTINPAIEEASYEYVFDKAREAPPGLAGKLSMGIGGVNACVVSRLWDEPPAN</sequence>
<dbReference type="InterPro" id="IPR016039">
    <property type="entry name" value="Thiolase-like"/>
</dbReference>
<dbReference type="PROSITE" id="PS52004">
    <property type="entry name" value="KS3_2"/>
    <property type="match status" value="1"/>
</dbReference>
<dbReference type="PANTHER" id="PTHR11712:SF336">
    <property type="entry name" value="3-OXOACYL-[ACYL-CARRIER-PROTEIN] SYNTHASE, MITOCHONDRIAL"/>
    <property type="match status" value="1"/>
</dbReference>
<dbReference type="EMBL" id="UINC01055492">
    <property type="protein sequence ID" value="SVB74435.1"/>
    <property type="molecule type" value="Genomic_DNA"/>
</dbReference>
<evidence type="ECO:0000256" key="3">
    <source>
        <dbReference type="SAM" id="MobiDB-lite"/>
    </source>
</evidence>
<feature type="compositionally biased region" description="Basic and acidic residues" evidence="3">
    <location>
        <begin position="39"/>
        <end position="55"/>
    </location>
</feature>
<evidence type="ECO:0000259" key="4">
    <source>
        <dbReference type="PROSITE" id="PS52004"/>
    </source>
</evidence>
<dbReference type="SUPFAM" id="SSF53901">
    <property type="entry name" value="Thiolase-like"/>
    <property type="match status" value="2"/>
</dbReference>
<accession>A0A382GI75</accession>
<dbReference type="InterPro" id="IPR000794">
    <property type="entry name" value="Beta-ketoacyl_synthase"/>
</dbReference>
<dbReference type="GO" id="GO:0004315">
    <property type="term" value="F:3-oxoacyl-[acyl-carrier-protein] synthase activity"/>
    <property type="evidence" value="ECO:0007669"/>
    <property type="project" value="TreeGrafter"/>
</dbReference>
<organism evidence="5">
    <name type="scientific">marine metagenome</name>
    <dbReference type="NCBI Taxonomy" id="408172"/>
    <lineage>
        <taxon>unclassified sequences</taxon>
        <taxon>metagenomes</taxon>
        <taxon>ecological metagenomes</taxon>
    </lineage>
</organism>
<gene>
    <name evidence="5" type="ORF">METZ01_LOCUS227289</name>
</gene>
<protein>
    <recommendedName>
        <fullName evidence="4">Ketosynthase family 3 (KS3) domain-containing protein</fullName>
    </recommendedName>
</protein>
<comment type="similarity">
    <text evidence="1">Belongs to the thiolase-like superfamily. Beta-ketoacyl-ACP synthases family.</text>
</comment>
<evidence type="ECO:0000313" key="5">
    <source>
        <dbReference type="EMBL" id="SVB74435.1"/>
    </source>
</evidence>
<feature type="domain" description="Ketosynthase family 3 (KS3)" evidence="4">
    <location>
        <begin position="1"/>
        <end position="418"/>
    </location>
</feature>
<name>A0A382GI75_9ZZZZ</name>
<evidence type="ECO:0000256" key="2">
    <source>
        <dbReference type="ARBA" id="ARBA00022679"/>
    </source>
</evidence>
<dbReference type="Pfam" id="PF00109">
    <property type="entry name" value="ketoacyl-synt"/>
    <property type="match status" value="1"/>
</dbReference>
<dbReference type="GO" id="GO:0006633">
    <property type="term" value="P:fatty acid biosynthetic process"/>
    <property type="evidence" value="ECO:0007669"/>
    <property type="project" value="TreeGrafter"/>
</dbReference>
<dbReference type="InterPro" id="IPR014031">
    <property type="entry name" value="Ketoacyl_synth_C"/>
</dbReference>
<dbReference type="Pfam" id="PF02801">
    <property type="entry name" value="Ketoacyl-synt_C"/>
    <property type="match status" value="1"/>
</dbReference>